<dbReference type="InterPro" id="IPR027417">
    <property type="entry name" value="P-loop_NTPase"/>
</dbReference>
<dbReference type="Pfam" id="PF26633">
    <property type="entry name" value="DUF8206"/>
    <property type="match status" value="1"/>
</dbReference>
<dbReference type="PROSITE" id="PS00675">
    <property type="entry name" value="SIGMA54_INTERACT_1"/>
    <property type="match status" value="1"/>
</dbReference>
<evidence type="ECO:0000313" key="4">
    <source>
        <dbReference type="EMBL" id="KAI5074036.1"/>
    </source>
</evidence>
<keyword evidence="1" id="KW-0934">Plastid</keyword>
<evidence type="ECO:0000259" key="2">
    <source>
        <dbReference type="Pfam" id="PF24674"/>
    </source>
</evidence>
<comment type="caution">
    <text evidence="4">The sequence shown here is derived from an EMBL/GenBank/DDBJ whole genome shotgun (WGS) entry which is preliminary data.</text>
</comment>
<dbReference type="Pfam" id="PF24674">
    <property type="entry name" value="MACPF_SNTX"/>
    <property type="match status" value="1"/>
</dbReference>
<dbReference type="InterPro" id="IPR025662">
    <property type="entry name" value="Sigma_54_int_dom_ATP-bd_1"/>
</dbReference>
<keyword evidence="1" id="KW-0150">Chloroplast</keyword>
<organism evidence="4 5">
    <name type="scientific">Adiantum capillus-veneris</name>
    <name type="common">Maidenhair fern</name>
    <dbReference type="NCBI Taxonomy" id="13818"/>
    <lineage>
        <taxon>Eukaryota</taxon>
        <taxon>Viridiplantae</taxon>
        <taxon>Streptophyta</taxon>
        <taxon>Embryophyta</taxon>
        <taxon>Tracheophyta</taxon>
        <taxon>Polypodiopsida</taxon>
        <taxon>Polypodiidae</taxon>
        <taxon>Polypodiales</taxon>
        <taxon>Pteridineae</taxon>
        <taxon>Pteridaceae</taxon>
        <taxon>Vittarioideae</taxon>
        <taxon>Adiantum</taxon>
    </lineage>
</organism>
<name>A0A9D4ZID0_ADICA</name>
<feature type="domain" description="DUF8206" evidence="3">
    <location>
        <begin position="992"/>
        <end position="1068"/>
    </location>
</feature>
<reference evidence="4" key="1">
    <citation type="submission" date="2021-01" db="EMBL/GenBank/DDBJ databases">
        <title>Adiantum capillus-veneris genome.</title>
        <authorList>
            <person name="Fang Y."/>
            <person name="Liao Q."/>
        </authorList>
    </citation>
    <scope>NUCLEOTIDE SEQUENCE</scope>
    <source>
        <strain evidence="4">H3</strain>
        <tissue evidence="4">Leaf</tissue>
    </source>
</reference>
<dbReference type="InterPro" id="IPR058519">
    <property type="entry name" value="DUF8206"/>
</dbReference>
<evidence type="ECO:0000256" key="1">
    <source>
        <dbReference type="ARBA" id="ARBA00022528"/>
    </source>
</evidence>
<keyword evidence="5" id="KW-1185">Reference proteome</keyword>
<sequence length="1303" mass="146481">MTTIEGDHHAIVRLALGRLGCLGDLYDARKECFTAGSIFSRSKMPSGIIQSRDNPRYDCQIFTLNTYSEMFKGLGFDGHLKASFLAGMVGLEGSGAYLKDLKAGTRSVKVTLKFEVETRYESINMSQKVLERCLSDFSGEDIKQATHFVAGVQWGANAYASVESESSMGINAKGIEARLSARLSELGASLLELCTGGVPLGALMAQFGAGKGRLAIEKEEKFKFRVDADVLPDSTESMILPKDLEEAWTLLSRIPVQLVRTTNQGRGRPLRFTLYPLSQLEKKVPPGSQLHISMAPRCTSFTSPSIEESLERLFNELQYIKQDLHDLFEDVSINHLAAFSSHDIENIAAFRNDTEAAEGQLRAAVREQLIAIRSQKGEVAALEKLIRDFSTQSQSAPLKARAFMAPYRRKLKRIISLKEHGVQFVLQASSSTTSTLASSTESFPISCNHGASIWAVVLSYWEPSGKNNQQEWNNNWNTFWHLRDQGRCGQARNNDPAVTDVHFVVQENQDGECTCKTKVSVLRDGDVVSDDTAMLMLGSPQSNKLHKNLVYSSVPHEVKLQPPNARIPLQTYCPGHHVQSPRMASCAEHVIRDWACERCEGCIEYGKDGFLYCACGRAPLRACRFRCSSQKHGPLFVAFPASEDVAQILERQEAPQQLNILLLGETGVGKSTFINAFANYVSFDSLESAIDSAEDLVGLIPMAFTHTDQKTFEMREIKFGQRDPNEVHHEGQSSTQACRSYTFPLSRHQTVHLIDTPGVGDTRGIEHDQANFQNILSYLTHYTEIHGICVMLKPNTARLTVTFRFCIRELLRHLHKSASENIVFLFTNARSTFYTPGDTTVPLTTLLREIQNAPPHVHIAYNQRTIYCMDNEAFRYLLALKEGCFFSPEVKPSYSQSWTTSADECHRMLEQFRSLRAHNVRETVSLNQAWSLVSKLQKPLEDVTNAIQCNLTKWAAMKKELEEFQGNSRELERIFKGDEVLNLQAVPFKKGARTVCTSTESCCERRESINGEIEVFYKRVCHEPCSSSKVVRVLAQGNSLWFCKVMDVQGICKECKCHYKQHKRITYNSKLVPQKVVSEYIETKLHSDSKKIEAKELKTLELGQRIEEWQQELDIITQACARFALFFKNNSITPVNDDMKAYVNHQIAVEKSRGDYDSALIARWEAFLLAYQKQINDLERMISMKVEDRANTEKAAGSHRSPHRTPSLYGTAEDIMQLAANLYQLKHHGTTIKDLAEEVSYCEFRTQFHNKTFHGRRPKNVAAKLKAHVIACSGEGSLQCIVPSRVTAEKSLTAAGHIGSKNR</sequence>
<dbReference type="SUPFAM" id="SSF52540">
    <property type="entry name" value="P-loop containing nucleoside triphosphate hydrolases"/>
    <property type="match status" value="2"/>
</dbReference>
<dbReference type="InterPro" id="IPR056072">
    <property type="entry name" value="SNTX_MACPF/CDC-like_dom"/>
</dbReference>
<dbReference type="OrthoDB" id="1936016at2759"/>
<dbReference type="EMBL" id="JABFUD020000011">
    <property type="protein sequence ID" value="KAI5074036.1"/>
    <property type="molecule type" value="Genomic_DNA"/>
</dbReference>
<protein>
    <recommendedName>
        <fullName evidence="6">G domain-containing protein</fullName>
    </recommendedName>
</protein>
<evidence type="ECO:0008006" key="6">
    <source>
        <dbReference type="Google" id="ProtNLM"/>
    </source>
</evidence>
<dbReference type="PANTHER" id="PTHR32046:SF11">
    <property type="entry name" value="IMMUNE-ASSOCIATED NUCLEOTIDE-BINDING PROTEIN 10-LIKE"/>
    <property type="match status" value="1"/>
</dbReference>
<dbReference type="Gene3D" id="3.40.50.300">
    <property type="entry name" value="P-loop containing nucleotide triphosphate hydrolases"/>
    <property type="match status" value="1"/>
</dbReference>
<dbReference type="PANTHER" id="PTHR32046">
    <property type="entry name" value="G DOMAIN-CONTAINING PROTEIN"/>
    <property type="match status" value="1"/>
</dbReference>
<proteinExistence type="predicted"/>
<gene>
    <name evidence="4" type="ORF">GOP47_0012049</name>
</gene>
<accession>A0A9D4ZID0</accession>
<evidence type="ECO:0000313" key="5">
    <source>
        <dbReference type="Proteomes" id="UP000886520"/>
    </source>
</evidence>
<dbReference type="Proteomes" id="UP000886520">
    <property type="component" value="Chromosome 11"/>
</dbReference>
<feature type="domain" description="SNTX MACPF/CDC-like" evidence="2">
    <location>
        <begin position="10"/>
        <end position="284"/>
    </location>
</feature>
<evidence type="ECO:0000259" key="3">
    <source>
        <dbReference type="Pfam" id="PF26633"/>
    </source>
</evidence>